<evidence type="ECO:0000313" key="2">
    <source>
        <dbReference type="EMBL" id="BBY37520.1"/>
    </source>
</evidence>
<name>A0ABM7JPQ2_MYCNT</name>
<dbReference type="EMBL" id="AP022590">
    <property type="protein sequence ID" value="BBY37520.1"/>
    <property type="molecule type" value="Genomic_DNA"/>
</dbReference>
<feature type="region of interest" description="Disordered" evidence="1">
    <location>
        <begin position="1"/>
        <end position="22"/>
    </location>
</feature>
<reference evidence="2 3" key="1">
    <citation type="journal article" date="2019" name="Emerg. Microbes Infect.">
        <title>Comprehensive subspecies identification of 175 nontuberculous mycobacteria species based on 7547 genomic profiles.</title>
        <authorList>
            <person name="Matsumoto Y."/>
            <person name="Kinjo T."/>
            <person name="Motooka D."/>
            <person name="Nabeya D."/>
            <person name="Jung N."/>
            <person name="Uechi K."/>
            <person name="Horii T."/>
            <person name="Iida T."/>
            <person name="Fujita J."/>
            <person name="Nakamura S."/>
        </authorList>
    </citation>
    <scope>NUCLEOTIDE SEQUENCE [LARGE SCALE GENOMIC DNA]</scope>
    <source>
        <strain evidence="2 3">JCM 18113</strain>
    </source>
</reference>
<accession>A0ABM7JPQ2</accession>
<proteinExistence type="predicted"/>
<sequence length="80" mass="8310">MAKPATSDGICQGDAMADGSPTANARCEGDARIAAPTMSVGDVEIVLPDHYRLSREANSALVHVIMAVRDRMLGSGRVVG</sequence>
<protein>
    <submittedName>
        <fullName evidence="2">Uncharacterized protein</fullName>
    </submittedName>
</protein>
<dbReference type="Proteomes" id="UP000465812">
    <property type="component" value="Chromosome"/>
</dbReference>
<evidence type="ECO:0000256" key="1">
    <source>
        <dbReference type="SAM" id="MobiDB-lite"/>
    </source>
</evidence>
<organism evidence="2 3">
    <name type="scientific">Mycobacterium mantenii</name>
    <dbReference type="NCBI Taxonomy" id="560555"/>
    <lineage>
        <taxon>Bacteria</taxon>
        <taxon>Bacillati</taxon>
        <taxon>Actinomycetota</taxon>
        <taxon>Actinomycetes</taxon>
        <taxon>Mycobacteriales</taxon>
        <taxon>Mycobacteriaceae</taxon>
        <taxon>Mycobacterium</taxon>
        <taxon>Mycobacterium avium complex (MAC)</taxon>
    </lineage>
</organism>
<evidence type="ECO:0000313" key="3">
    <source>
        <dbReference type="Proteomes" id="UP000465812"/>
    </source>
</evidence>
<keyword evidence="3" id="KW-1185">Reference proteome</keyword>
<gene>
    <name evidence="2" type="ORF">MMAN_16540</name>
</gene>